<accession>A0A1Y2BUX7</accession>
<evidence type="ECO:0000256" key="9">
    <source>
        <dbReference type="ARBA" id="ARBA00038901"/>
    </source>
</evidence>
<organism evidence="13 14">
    <name type="scientific">Rhizoclosmatium globosum</name>
    <dbReference type="NCBI Taxonomy" id="329046"/>
    <lineage>
        <taxon>Eukaryota</taxon>
        <taxon>Fungi</taxon>
        <taxon>Fungi incertae sedis</taxon>
        <taxon>Chytridiomycota</taxon>
        <taxon>Chytridiomycota incertae sedis</taxon>
        <taxon>Chytridiomycetes</taxon>
        <taxon>Chytridiales</taxon>
        <taxon>Chytriomycetaceae</taxon>
        <taxon>Rhizoclosmatium</taxon>
    </lineage>
</organism>
<dbReference type="STRING" id="329046.A0A1Y2BUX7"/>
<comment type="caution">
    <text evidence="13">The sequence shown here is derived from an EMBL/GenBank/DDBJ whole genome shotgun (WGS) entry which is preliminary data.</text>
</comment>
<dbReference type="PANTHER" id="PTHR34699:SF2">
    <property type="entry name" value="NON-CANONICAL PURINE NTP PHOSPHATASE_PRRC1 DOMAIN-CONTAINING PROTEIN"/>
    <property type="match status" value="1"/>
</dbReference>
<dbReference type="Gene3D" id="3.90.950.10">
    <property type="match status" value="1"/>
</dbReference>
<keyword evidence="3" id="KW-0479">Metal-binding</keyword>
<gene>
    <name evidence="13" type="ORF">BCR33DRAFT_720612</name>
</gene>
<dbReference type="EMBL" id="MCGO01000043">
    <property type="protein sequence ID" value="ORY38572.1"/>
    <property type="molecule type" value="Genomic_DNA"/>
</dbReference>
<evidence type="ECO:0000256" key="1">
    <source>
        <dbReference type="ARBA" id="ARBA00001936"/>
    </source>
</evidence>
<dbReference type="Pfam" id="PF01931">
    <property type="entry name" value="NTPase_I-T"/>
    <property type="match status" value="1"/>
</dbReference>
<name>A0A1Y2BUX7_9FUNG</name>
<dbReference type="NCBIfam" id="TIGR00258">
    <property type="entry name" value="inosine/xanthosine triphosphatase"/>
    <property type="match status" value="1"/>
</dbReference>
<evidence type="ECO:0000313" key="13">
    <source>
        <dbReference type="EMBL" id="ORY38572.1"/>
    </source>
</evidence>
<evidence type="ECO:0000313" key="14">
    <source>
        <dbReference type="Proteomes" id="UP000193642"/>
    </source>
</evidence>
<dbReference type="SUPFAM" id="SSF52972">
    <property type="entry name" value="ITPase-like"/>
    <property type="match status" value="1"/>
</dbReference>
<dbReference type="HAMAP" id="MF_00648">
    <property type="entry name" value="Non_canon_purine_NTPase_YjjX"/>
    <property type="match status" value="1"/>
</dbReference>
<evidence type="ECO:0000256" key="6">
    <source>
        <dbReference type="ARBA" id="ARBA00022842"/>
    </source>
</evidence>
<evidence type="ECO:0000256" key="2">
    <source>
        <dbReference type="ARBA" id="ARBA00001946"/>
    </source>
</evidence>
<dbReference type="FunFam" id="3.90.950.10:FF:000002">
    <property type="entry name" value="Inosine/xanthosine triphosphatase"/>
    <property type="match status" value="1"/>
</dbReference>
<dbReference type="EC" id="3.6.1.73" evidence="9"/>
<dbReference type="AlphaFoldDB" id="A0A1Y2BUX7"/>
<dbReference type="GO" id="GO:0103023">
    <property type="term" value="F:ITPase activity"/>
    <property type="evidence" value="ECO:0007669"/>
    <property type="project" value="UniProtKB-EC"/>
</dbReference>
<dbReference type="InterPro" id="IPR050299">
    <property type="entry name" value="YjjX_NTPase"/>
</dbReference>
<protein>
    <recommendedName>
        <fullName evidence="9">inosine/xanthosine triphosphatase</fullName>
        <ecNumber evidence="9">3.6.1.73</ecNumber>
    </recommendedName>
</protein>
<proteinExistence type="inferred from homology"/>
<comment type="catalytic activity">
    <reaction evidence="10">
        <text>ITP + H2O = IDP + phosphate + H(+)</text>
        <dbReference type="Rhea" id="RHEA:28330"/>
        <dbReference type="ChEBI" id="CHEBI:15377"/>
        <dbReference type="ChEBI" id="CHEBI:15378"/>
        <dbReference type="ChEBI" id="CHEBI:43474"/>
        <dbReference type="ChEBI" id="CHEBI:58280"/>
        <dbReference type="ChEBI" id="CHEBI:61402"/>
        <dbReference type="EC" id="3.6.1.73"/>
    </reaction>
</comment>
<reference evidence="13 14" key="1">
    <citation type="submission" date="2016-07" db="EMBL/GenBank/DDBJ databases">
        <title>Pervasive Adenine N6-methylation of Active Genes in Fungi.</title>
        <authorList>
            <consortium name="DOE Joint Genome Institute"/>
            <person name="Mondo S.J."/>
            <person name="Dannebaum R.O."/>
            <person name="Kuo R.C."/>
            <person name="Labutti K."/>
            <person name="Haridas S."/>
            <person name="Kuo A."/>
            <person name="Salamov A."/>
            <person name="Ahrendt S.R."/>
            <person name="Lipzen A."/>
            <person name="Sullivan W."/>
            <person name="Andreopoulos W.B."/>
            <person name="Clum A."/>
            <person name="Lindquist E."/>
            <person name="Daum C."/>
            <person name="Ramamoorthy G.K."/>
            <person name="Gryganskyi A."/>
            <person name="Culley D."/>
            <person name="Magnuson J.K."/>
            <person name="James T.Y."/>
            <person name="O'Malley M.A."/>
            <person name="Stajich J.E."/>
            <person name="Spatafora J.W."/>
            <person name="Visel A."/>
            <person name="Grigoriev I.V."/>
        </authorList>
    </citation>
    <scope>NUCLEOTIDE SEQUENCE [LARGE SCALE GENOMIC DNA]</scope>
    <source>
        <strain evidence="13 14">JEL800</strain>
    </source>
</reference>
<sequence>MDLLVAVGTTNPTKLNAVKSALQTIFPNQTIIVKGVKVPSGVSDQPLSDLETIEGAVNRAKRALELVPEAAYGIGVEGGIDKVRENYFGFGWTAVVDRQEAVGTGCSARFQVPMKVMKPILEGEEMAVVIDRVSGLVDNRSGAGAMGLMTNGILTRDSCYVHGIYFAFSRWISDTKYWI</sequence>
<evidence type="ECO:0000256" key="5">
    <source>
        <dbReference type="ARBA" id="ARBA00022801"/>
    </source>
</evidence>
<comment type="cofactor">
    <cofactor evidence="2">
        <name>Mg(2+)</name>
        <dbReference type="ChEBI" id="CHEBI:18420"/>
    </cofactor>
</comment>
<evidence type="ECO:0000256" key="4">
    <source>
        <dbReference type="ARBA" id="ARBA00022741"/>
    </source>
</evidence>
<comment type="catalytic activity">
    <reaction evidence="11">
        <text>XTP + H2O = XDP + phosphate + H(+)</text>
        <dbReference type="Rhea" id="RHEA:28406"/>
        <dbReference type="ChEBI" id="CHEBI:15377"/>
        <dbReference type="ChEBI" id="CHEBI:15378"/>
        <dbReference type="ChEBI" id="CHEBI:43474"/>
        <dbReference type="ChEBI" id="CHEBI:59884"/>
        <dbReference type="ChEBI" id="CHEBI:61314"/>
        <dbReference type="EC" id="3.6.1.73"/>
    </reaction>
</comment>
<evidence type="ECO:0000256" key="3">
    <source>
        <dbReference type="ARBA" id="ARBA00022723"/>
    </source>
</evidence>
<evidence type="ECO:0000256" key="11">
    <source>
        <dbReference type="ARBA" id="ARBA00048781"/>
    </source>
</evidence>
<keyword evidence="8" id="KW-0464">Manganese</keyword>
<dbReference type="InterPro" id="IPR029001">
    <property type="entry name" value="ITPase-like_fam"/>
</dbReference>
<keyword evidence="4" id="KW-0547">Nucleotide-binding</keyword>
<evidence type="ECO:0000256" key="7">
    <source>
        <dbReference type="ARBA" id="ARBA00023080"/>
    </source>
</evidence>
<evidence type="ECO:0000259" key="12">
    <source>
        <dbReference type="Pfam" id="PF01931"/>
    </source>
</evidence>
<evidence type="ECO:0000256" key="10">
    <source>
        <dbReference type="ARBA" id="ARBA00048174"/>
    </source>
</evidence>
<dbReference type="OrthoDB" id="300709at2759"/>
<dbReference type="InterPro" id="IPR002786">
    <property type="entry name" value="Non_canon_purine_NTPase"/>
</dbReference>
<feature type="domain" description="Non-canonical purine NTP phosphatase/PRRC1" evidence="12">
    <location>
        <begin position="8"/>
        <end position="171"/>
    </location>
</feature>
<dbReference type="PANTHER" id="PTHR34699">
    <property type="match status" value="1"/>
</dbReference>
<dbReference type="GO" id="GO:0006772">
    <property type="term" value="P:thiamine metabolic process"/>
    <property type="evidence" value="ECO:0007669"/>
    <property type="project" value="TreeGrafter"/>
</dbReference>
<dbReference type="InterPro" id="IPR026533">
    <property type="entry name" value="NTPase/PRRC1"/>
</dbReference>
<keyword evidence="7" id="KW-0546">Nucleotide metabolism</keyword>
<keyword evidence="6" id="KW-0460">Magnesium</keyword>
<comment type="cofactor">
    <cofactor evidence="1">
        <name>Mn(2+)</name>
        <dbReference type="ChEBI" id="CHEBI:29035"/>
    </cofactor>
</comment>
<keyword evidence="5" id="KW-0378">Hydrolase</keyword>
<dbReference type="Proteomes" id="UP000193642">
    <property type="component" value="Unassembled WGS sequence"/>
</dbReference>
<keyword evidence="14" id="KW-1185">Reference proteome</keyword>
<dbReference type="GO" id="GO:0009117">
    <property type="term" value="P:nucleotide metabolic process"/>
    <property type="evidence" value="ECO:0007669"/>
    <property type="project" value="UniProtKB-KW"/>
</dbReference>
<evidence type="ECO:0000256" key="8">
    <source>
        <dbReference type="ARBA" id="ARBA00023211"/>
    </source>
</evidence>
<dbReference type="GO" id="GO:0000166">
    <property type="term" value="F:nucleotide binding"/>
    <property type="evidence" value="ECO:0007669"/>
    <property type="project" value="UniProtKB-KW"/>
</dbReference>
<dbReference type="GO" id="GO:0046872">
    <property type="term" value="F:metal ion binding"/>
    <property type="evidence" value="ECO:0007669"/>
    <property type="project" value="UniProtKB-KW"/>
</dbReference>